<evidence type="ECO:0000256" key="2">
    <source>
        <dbReference type="SAM" id="SignalP"/>
    </source>
</evidence>
<organism evidence="3 4">
    <name type="scientific">Arenicella xantha</name>
    <dbReference type="NCBI Taxonomy" id="644221"/>
    <lineage>
        <taxon>Bacteria</taxon>
        <taxon>Pseudomonadati</taxon>
        <taxon>Pseudomonadota</taxon>
        <taxon>Gammaproteobacteria</taxon>
        <taxon>Arenicellales</taxon>
        <taxon>Arenicellaceae</taxon>
        <taxon>Arenicella</taxon>
    </lineage>
</organism>
<evidence type="ECO:0000313" key="4">
    <source>
        <dbReference type="Proteomes" id="UP000253083"/>
    </source>
</evidence>
<dbReference type="AlphaFoldDB" id="A0A395JPB4"/>
<name>A0A395JPB4_9GAMM</name>
<sequence length="142" mass="15233">MLVSRQITQVLLALMLLSGCSQSGDAPVGEHESSSEAVVDQEVTSQSNERSAVVDESVDTAGTSALESSLMGLAVELGEKQSRALDEEIGDELVTQTDGERQALIDNTLQDSTTRLDDQADDMAETLERIKAIEHSPLEDVE</sequence>
<feature type="region of interest" description="Disordered" evidence="1">
    <location>
        <begin position="22"/>
        <end position="58"/>
    </location>
</feature>
<comment type="caution">
    <text evidence="3">The sequence shown here is derived from an EMBL/GenBank/DDBJ whole genome shotgun (WGS) entry which is preliminary data.</text>
</comment>
<evidence type="ECO:0000256" key="1">
    <source>
        <dbReference type="SAM" id="MobiDB-lite"/>
    </source>
</evidence>
<keyword evidence="2" id="KW-0732">Signal</keyword>
<feature type="chain" id="PRO_5017345557" evidence="2">
    <location>
        <begin position="24"/>
        <end position="142"/>
    </location>
</feature>
<dbReference type="PROSITE" id="PS51257">
    <property type="entry name" value="PROKAR_LIPOPROTEIN"/>
    <property type="match status" value="1"/>
</dbReference>
<dbReference type="RefSeq" id="WP_113954184.1">
    <property type="nucleotide sequence ID" value="NZ_QNRT01000002.1"/>
</dbReference>
<accession>A0A395JPB4</accession>
<reference evidence="3 4" key="1">
    <citation type="submission" date="2018-06" db="EMBL/GenBank/DDBJ databases">
        <title>Genomic Encyclopedia of Type Strains, Phase IV (KMG-IV): sequencing the most valuable type-strain genomes for metagenomic binning, comparative biology and taxonomic classification.</title>
        <authorList>
            <person name="Goeker M."/>
        </authorList>
    </citation>
    <scope>NUCLEOTIDE SEQUENCE [LARGE SCALE GENOMIC DNA]</scope>
    <source>
        <strain evidence="3 4">DSM 24032</strain>
    </source>
</reference>
<feature type="region of interest" description="Disordered" evidence="1">
    <location>
        <begin position="97"/>
        <end position="116"/>
    </location>
</feature>
<keyword evidence="4" id="KW-1185">Reference proteome</keyword>
<protein>
    <submittedName>
        <fullName evidence="3">Uncharacterized protein</fullName>
    </submittedName>
</protein>
<dbReference type="Proteomes" id="UP000253083">
    <property type="component" value="Unassembled WGS sequence"/>
</dbReference>
<dbReference type="InParanoid" id="A0A395JPB4"/>
<evidence type="ECO:0000313" key="3">
    <source>
        <dbReference type="EMBL" id="RBP51414.1"/>
    </source>
</evidence>
<gene>
    <name evidence="3" type="ORF">DFR28_102841</name>
</gene>
<dbReference type="EMBL" id="QNRT01000002">
    <property type="protein sequence ID" value="RBP51414.1"/>
    <property type="molecule type" value="Genomic_DNA"/>
</dbReference>
<feature type="signal peptide" evidence="2">
    <location>
        <begin position="1"/>
        <end position="23"/>
    </location>
</feature>
<proteinExistence type="predicted"/>